<name>A0ABT4I4B3_9ACTO</name>
<evidence type="ECO:0000313" key="4">
    <source>
        <dbReference type="Proteomes" id="UP001072034"/>
    </source>
</evidence>
<protein>
    <recommendedName>
        <fullName evidence="2">DUF7455 domain-containing protein</fullName>
    </recommendedName>
</protein>
<dbReference type="RefSeq" id="WP_229118259.1">
    <property type="nucleotide sequence ID" value="NZ_CAJPNG010000149.1"/>
</dbReference>
<reference evidence="3" key="1">
    <citation type="submission" date="2022-10" db="EMBL/GenBank/DDBJ databases">
        <title>Genome sequence of Actinomyces israelii ATCC 10048.</title>
        <authorList>
            <person name="Watt R.M."/>
            <person name="Tong W.M."/>
        </authorList>
    </citation>
    <scope>NUCLEOTIDE SEQUENCE</scope>
    <source>
        <strain evidence="3">ATCC 10048</strain>
    </source>
</reference>
<keyword evidence="4" id="KW-1185">Reference proteome</keyword>
<evidence type="ECO:0000313" key="3">
    <source>
        <dbReference type="EMBL" id="MCZ0856581.1"/>
    </source>
</evidence>
<evidence type="ECO:0000256" key="1">
    <source>
        <dbReference type="SAM" id="MobiDB-lite"/>
    </source>
</evidence>
<sequence length="91" mass="9634">MRVMSTISTSAAPQTATSLGEQRAPGAGASTERPLTAADRCDVCAAQAYVRVVLLTGELFFCAHHAREHGSRLREVALLFQDETATLTAGD</sequence>
<feature type="region of interest" description="Disordered" evidence="1">
    <location>
        <begin position="1"/>
        <end position="35"/>
    </location>
</feature>
<accession>A0ABT4I4B3</accession>
<dbReference type="EMBL" id="JAPTMY010000001">
    <property type="protein sequence ID" value="MCZ0856581.1"/>
    <property type="molecule type" value="Genomic_DNA"/>
</dbReference>
<feature type="compositionally biased region" description="Polar residues" evidence="1">
    <location>
        <begin position="1"/>
        <end position="20"/>
    </location>
</feature>
<dbReference type="InterPro" id="IPR055878">
    <property type="entry name" value="DUF7455"/>
</dbReference>
<comment type="caution">
    <text evidence="3">The sequence shown here is derived from an EMBL/GenBank/DDBJ whole genome shotgun (WGS) entry which is preliminary data.</text>
</comment>
<evidence type="ECO:0000259" key="2">
    <source>
        <dbReference type="Pfam" id="PF24254"/>
    </source>
</evidence>
<gene>
    <name evidence="3" type="ORF">OHJ16_00765</name>
</gene>
<organism evidence="3 4">
    <name type="scientific">Actinomyces israelii</name>
    <dbReference type="NCBI Taxonomy" id="1659"/>
    <lineage>
        <taxon>Bacteria</taxon>
        <taxon>Bacillati</taxon>
        <taxon>Actinomycetota</taxon>
        <taxon>Actinomycetes</taxon>
        <taxon>Actinomycetales</taxon>
        <taxon>Actinomycetaceae</taxon>
        <taxon>Actinomyces</taxon>
    </lineage>
</organism>
<feature type="domain" description="DUF7455" evidence="2">
    <location>
        <begin position="35"/>
        <end position="86"/>
    </location>
</feature>
<dbReference type="Pfam" id="PF24254">
    <property type="entry name" value="DUF7455"/>
    <property type="match status" value="1"/>
</dbReference>
<dbReference type="Proteomes" id="UP001072034">
    <property type="component" value="Unassembled WGS sequence"/>
</dbReference>
<proteinExistence type="predicted"/>